<sequence length="53" mass="5967">MSETYDTKRGYVIELETQSNARARAIGRTSESVVSVEPSYYYPVSAETFTPLD</sequence>
<accession>A0ABQ5URZ3</accession>
<reference evidence="1" key="2">
    <citation type="submission" date="2023-01" db="EMBL/GenBank/DDBJ databases">
        <title>Draft genome sequence of Maritalea porphyrae strain NBRC 107169.</title>
        <authorList>
            <person name="Sun Q."/>
            <person name="Mori K."/>
        </authorList>
    </citation>
    <scope>NUCLEOTIDE SEQUENCE</scope>
    <source>
        <strain evidence="1">NBRC 107169</strain>
    </source>
</reference>
<protein>
    <submittedName>
        <fullName evidence="1">Uncharacterized protein</fullName>
    </submittedName>
</protein>
<evidence type="ECO:0000313" key="1">
    <source>
        <dbReference type="EMBL" id="GLQ16717.1"/>
    </source>
</evidence>
<evidence type="ECO:0000313" key="2">
    <source>
        <dbReference type="Proteomes" id="UP001161405"/>
    </source>
</evidence>
<comment type="caution">
    <text evidence="1">The sequence shown here is derived from an EMBL/GenBank/DDBJ whole genome shotgun (WGS) entry which is preliminary data.</text>
</comment>
<dbReference type="Proteomes" id="UP001161405">
    <property type="component" value="Unassembled WGS sequence"/>
</dbReference>
<name>A0ABQ5URZ3_9HYPH</name>
<keyword evidence="2" id="KW-1185">Reference proteome</keyword>
<gene>
    <name evidence="1" type="ORF">GCM10007879_09660</name>
</gene>
<proteinExistence type="predicted"/>
<dbReference type="EMBL" id="BSNI01000002">
    <property type="protein sequence ID" value="GLQ16717.1"/>
    <property type="molecule type" value="Genomic_DNA"/>
</dbReference>
<reference evidence="1" key="1">
    <citation type="journal article" date="2014" name="Int. J. Syst. Evol. Microbiol.">
        <title>Complete genome of a new Firmicutes species belonging to the dominant human colonic microbiota ('Ruminococcus bicirculans') reveals two chromosomes and a selective capacity to utilize plant glucans.</title>
        <authorList>
            <consortium name="NISC Comparative Sequencing Program"/>
            <person name="Wegmann U."/>
            <person name="Louis P."/>
            <person name="Goesmann A."/>
            <person name="Henrissat B."/>
            <person name="Duncan S.H."/>
            <person name="Flint H.J."/>
        </authorList>
    </citation>
    <scope>NUCLEOTIDE SEQUENCE</scope>
    <source>
        <strain evidence="1">NBRC 107169</strain>
    </source>
</reference>
<organism evidence="1 2">
    <name type="scientific">Maritalea porphyrae</name>
    <dbReference type="NCBI Taxonomy" id="880732"/>
    <lineage>
        <taxon>Bacteria</taxon>
        <taxon>Pseudomonadati</taxon>
        <taxon>Pseudomonadota</taxon>
        <taxon>Alphaproteobacteria</taxon>
        <taxon>Hyphomicrobiales</taxon>
        <taxon>Devosiaceae</taxon>
        <taxon>Maritalea</taxon>
    </lineage>
</organism>